<dbReference type="InterPro" id="IPR001387">
    <property type="entry name" value="Cro/C1-type_HTH"/>
</dbReference>
<dbReference type="Gene3D" id="1.10.260.40">
    <property type="entry name" value="lambda repressor-like DNA-binding domains"/>
    <property type="match status" value="1"/>
</dbReference>
<organism evidence="3 4">
    <name type="scientific">Gordonia malaquae NBRC 108250</name>
    <dbReference type="NCBI Taxonomy" id="1223542"/>
    <lineage>
        <taxon>Bacteria</taxon>
        <taxon>Bacillati</taxon>
        <taxon>Actinomycetota</taxon>
        <taxon>Actinomycetes</taxon>
        <taxon>Mycobacteriales</taxon>
        <taxon>Gordoniaceae</taxon>
        <taxon>Gordonia</taxon>
    </lineage>
</organism>
<accession>M3UNG9</accession>
<name>M3UNG9_GORML</name>
<dbReference type="Pfam" id="PF01381">
    <property type="entry name" value="HTH_3"/>
    <property type="match status" value="1"/>
</dbReference>
<dbReference type="InterPro" id="IPR010982">
    <property type="entry name" value="Lambda_DNA-bd_dom_sf"/>
</dbReference>
<dbReference type="Proteomes" id="UP000035009">
    <property type="component" value="Unassembled WGS sequence"/>
</dbReference>
<gene>
    <name evidence="3" type="ORF">GM1_041_00260</name>
</gene>
<proteinExistence type="predicted"/>
<feature type="compositionally biased region" description="Low complexity" evidence="1">
    <location>
        <begin position="116"/>
        <end position="127"/>
    </location>
</feature>
<evidence type="ECO:0000256" key="1">
    <source>
        <dbReference type="SAM" id="MobiDB-lite"/>
    </source>
</evidence>
<dbReference type="SUPFAM" id="SSF47413">
    <property type="entry name" value="lambda repressor-like DNA-binding domains"/>
    <property type="match status" value="1"/>
</dbReference>
<dbReference type="PROSITE" id="PS50943">
    <property type="entry name" value="HTH_CROC1"/>
    <property type="match status" value="1"/>
</dbReference>
<dbReference type="eggNOG" id="ENOG502ZR2W">
    <property type="taxonomic scope" value="Bacteria"/>
</dbReference>
<feature type="region of interest" description="Disordered" evidence="1">
    <location>
        <begin position="106"/>
        <end position="197"/>
    </location>
</feature>
<evidence type="ECO:0000313" key="3">
    <source>
        <dbReference type="EMBL" id="GAC81655.1"/>
    </source>
</evidence>
<dbReference type="AlphaFoldDB" id="M3UNG9"/>
<dbReference type="EMBL" id="BAOP01000041">
    <property type="protein sequence ID" value="GAC81655.1"/>
    <property type="molecule type" value="Genomic_DNA"/>
</dbReference>
<keyword evidence="4" id="KW-1185">Reference proteome</keyword>
<protein>
    <recommendedName>
        <fullName evidence="2">HTH cro/C1-type domain-containing protein</fullName>
    </recommendedName>
</protein>
<feature type="domain" description="HTH cro/C1-type" evidence="2">
    <location>
        <begin position="25"/>
        <end position="66"/>
    </location>
</feature>
<evidence type="ECO:0000259" key="2">
    <source>
        <dbReference type="PROSITE" id="PS50943"/>
    </source>
</evidence>
<dbReference type="OrthoDB" id="4775156at2"/>
<dbReference type="CDD" id="cd00093">
    <property type="entry name" value="HTH_XRE"/>
    <property type="match status" value="1"/>
</dbReference>
<dbReference type="GO" id="GO:0003677">
    <property type="term" value="F:DNA binding"/>
    <property type="evidence" value="ECO:0007669"/>
    <property type="project" value="InterPro"/>
</dbReference>
<sequence length="197" mass="21782">MSALSELLNRHFAERFPEMSNRKIAEASGVSRGTIDNYRNGTHPARPSEEVLQAFHELLRIPMPELREAAGLQPGELDPYVPPAEANRLGMRQRRALDELIRSFVESPGVSNAEQPATDTADPTPAARAQGTEDQKNDVKPTDLSERRSRREAGSSAREESPEDAIAARTRDPRFAPDDPAGYYGTNDIGEENQDTE</sequence>
<dbReference type="RefSeq" id="WP_008381598.1">
    <property type="nucleotide sequence ID" value="NZ_BAOP01000041.1"/>
</dbReference>
<reference evidence="3 4" key="1">
    <citation type="submission" date="2013-02" db="EMBL/GenBank/DDBJ databases">
        <title>Whole genome shotgun sequence of Gordonia malaquae NBRC 108250.</title>
        <authorList>
            <person name="Yoshida I."/>
            <person name="Hosoyama A."/>
            <person name="Tsuchikane K."/>
            <person name="Ando Y."/>
            <person name="Baba S."/>
            <person name="Ohji S."/>
            <person name="Hamada M."/>
            <person name="Tamura T."/>
            <person name="Yamazoe A."/>
            <person name="Yamazaki S."/>
            <person name="Fujita N."/>
        </authorList>
    </citation>
    <scope>NUCLEOTIDE SEQUENCE [LARGE SCALE GENOMIC DNA]</scope>
    <source>
        <strain evidence="3 4">NBRC 108250</strain>
    </source>
</reference>
<dbReference type="STRING" id="410332.SAMN04488550_4193"/>
<dbReference type="SMART" id="SM00530">
    <property type="entry name" value="HTH_XRE"/>
    <property type="match status" value="1"/>
</dbReference>
<evidence type="ECO:0000313" key="4">
    <source>
        <dbReference type="Proteomes" id="UP000035009"/>
    </source>
</evidence>
<feature type="compositionally biased region" description="Basic and acidic residues" evidence="1">
    <location>
        <begin position="131"/>
        <end position="160"/>
    </location>
</feature>
<comment type="caution">
    <text evidence="3">The sequence shown here is derived from an EMBL/GenBank/DDBJ whole genome shotgun (WGS) entry which is preliminary data.</text>
</comment>